<sequence length="638" mass="73044">MIEFKYLATRSGKSLVLSIGNKKYMFDLFEGLQRYCIEAGVSLSKISVLFLCTDRSIPPLVGTYLTLRDIRRVSLDIVCDIITKEIAESASSFADLMDMKMNYMSSYSDEYVSVEMVSNAFCSRCIDHTCIQTNIRSDNHKHNRSMQNWYFLDIKPIRGRLMADRIPKEIPKYMYSMLTRRETIQHNGKEYNGAEYMEEDVSVGLIAIIYCIQNYEELVIEICNKQPRYIFCFQAETINALGSCFHAQYFLLEDNCSVEYRSLYTIQADLNAIYRDFLVPLTISKDTCILNKDTQMLHSRDALMYNKSSRCFSRCYDEHVFIDTIQETNTTNNAEESIKTVIEHVLYKPRLFCESILFLGTGCAIPSKYRNVSVILYESENKAMLLDCGEDALFQMHRAYGNIDVLKKLKAIFISHSHADHVLGIVSVLRALDHSVNVFGPTSIKPFISKFGVENYRYIETNHAKVLERKFRKRYSNLLNDLQHQDPIIADDYVLKFSTEFEISICGADHCSDSCGIQIKDGKISVAYSGDSKASALFALMSYNSDVMIHEATFTSDQAGRAAQTHHSTVSDAIGVFKASNSNTLLLTHFSQRYPKGIASNGEWIPCIDLFRYIVGSEYPMDKVHEYYRNTGIIDEYK</sequence>
<accession>A0A0B2UJL3</accession>
<evidence type="ECO:0000256" key="7">
    <source>
        <dbReference type="ARBA" id="ARBA00022723"/>
    </source>
</evidence>
<protein>
    <recommendedName>
        <fullName evidence="4">ribonuclease Z</fullName>
        <ecNumber evidence="4">3.1.26.11</ecNumber>
    </recommendedName>
</protein>
<dbReference type="InterPro" id="IPR036866">
    <property type="entry name" value="RibonucZ/Hydroxyglut_hydro"/>
</dbReference>
<comment type="caution">
    <text evidence="12">The sequence shown here is derived from an EMBL/GenBank/DDBJ whole genome shotgun (WGS) entry which is preliminary data.</text>
</comment>
<evidence type="ECO:0000256" key="8">
    <source>
        <dbReference type="ARBA" id="ARBA00022759"/>
    </source>
</evidence>
<organism evidence="12 13">
    <name type="scientific">Ordospora colligata OC4</name>
    <dbReference type="NCBI Taxonomy" id="1354746"/>
    <lineage>
        <taxon>Eukaryota</taxon>
        <taxon>Fungi</taxon>
        <taxon>Fungi incertae sedis</taxon>
        <taxon>Microsporidia</taxon>
        <taxon>Ordosporidae</taxon>
        <taxon>Ordospora</taxon>
    </lineage>
</organism>
<keyword evidence="9" id="KW-0378">Hydrolase</keyword>
<comment type="catalytic activity">
    <reaction evidence="1">
        <text>Endonucleolytic cleavage of RNA, removing extra 3' nucleotides from tRNA precursor, generating 3' termini of tRNAs. A 3'-hydroxy group is left at the tRNA terminus and a 5'-phosphoryl group is left at the trailer molecule.</text>
        <dbReference type="EC" id="3.1.26.11"/>
    </reaction>
</comment>
<reference evidence="12 13" key="1">
    <citation type="journal article" date="2014" name="MBio">
        <title>The Ordospora colligata genome; evolution of extreme reduction in microsporidia and host-to-parasite horizontal gene transfer.</title>
        <authorList>
            <person name="Pombert J.-F."/>
            <person name="Haag K.L."/>
            <person name="Beidas S."/>
            <person name="Ebert D."/>
            <person name="Keeling P.J."/>
        </authorList>
    </citation>
    <scope>NUCLEOTIDE SEQUENCE [LARGE SCALE GENOMIC DNA]</scope>
    <source>
        <strain evidence="12 13">OC4</strain>
    </source>
</reference>
<dbReference type="EMBL" id="JOKQ01000006">
    <property type="protein sequence ID" value="KHN69548.1"/>
    <property type="molecule type" value="Genomic_DNA"/>
</dbReference>
<dbReference type="GeneID" id="26261918"/>
<evidence type="ECO:0000256" key="2">
    <source>
        <dbReference type="ARBA" id="ARBA00001947"/>
    </source>
</evidence>
<keyword evidence="6" id="KW-0540">Nuclease</keyword>
<evidence type="ECO:0000256" key="9">
    <source>
        <dbReference type="ARBA" id="ARBA00022801"/>
    </source>
</evidence>
<dbReference type="CDD" id="cd07718">
    <property type="entry name" value="RNaseZ_ELAC1_ELAC2-C-term-like_MBL-fold"/>
    <property type="match status" value="1"/>
</dbReference>
<dbReference type="AlphaFoldDB" id="A0A0B2UJL3"/>
<evidence type="ECO:0000259" key="11">
    <source>
        <dbReference type="SMART" id="SM00849"/>
    </source>
</evidence>
<evidence type="ECO:0000256" key="3">
    <source>
        <dbReference type="ARBA" id="ARBA00007823"/>
    </source>
</evidence>
<keyword evidence="8" id="KW-0255">Endonuclease</keyword>
<dbReference type="Pfam" id="PF13691">
    <property type="entry name" value="Lactamase_B_4"/>
    <property type="match status" value="1"/>
</dbReference>
<dbReference type="InParanoid" id="A0A0B2UJL3"/>
<dbReference type="Gene3D" id="3.60.15.10">
    <property type="entry name" value="Ribonuclease Z/Hydroxyacylglutathione hydrolase-like"/>
    <property type="match status" value="1"/>
</dbReference>
<name>A0A0B2UJL3_9MICR</name>
<evidence type="ECO:0000256" key="5">
    <source>
        <dbReference type="ARBA" id="ARBA00022694"/>
    </source>
</evidence>
<dbReference type="SMART" id="SM00849">
    <property type="entry name" value="Lactamase_B"/>
    <property type="match status" value="1"/>
</dbReference>
<dbReference type="GO" id="GO:1990180">
    <property type="term" value="P:mitochondrial tRNA 3'-end processing"/>
    <property type="evidence" value="ECO:0007669"/>
    <property type="project" value="TreeGrafter"/>
</dbReference>
<dbReference type="InterPro" id="IPR001279">
    <property type="entry name" value="Metallo-B-lactamas"/>
</dbReference>
<dbReference type="RefSeq" id="XP_014563590.1">
    <property type="nucleotide sequence ID" value="XM_014708104.1"/>
</dbReference>
<evidence type="ECO:0000256" key="6">
    <source>
        <dbReference type="ARBA" id="ARBA00022722"/>
    </source>
</evidence>
<dbReference type="STRING" id="1354746.A0A0B2UJL3"/>
<evidence type="ECO:0000256" key="1">
    <source>
        <dbReference type="ARBA" id="ARBA00000402"/>
    </source>
</evidence>
<keyword evidence="13" id="KW-1185">Reference proteome</keyword>
<evidence type="ECO:0000313" key="13">
    <source>
        <dbReference type="Proteomes" id="UP000031056"/>
    </source>
</evidence>
<keyword evidence="7" id="KW-0479">Metal-binding</keyword>
<dbReference type="Pfam" id="PF23023">
    <property type="entry name" value="Anti-Pycsar_Apyc1"/>
    <property type="match status" value="1"/>
</dbReference>
<dbReference type="OrthoDB" id="527344at2759"/>
<keyword evidence="10" id="KW-0862">Zinc</keyword>
<dbReference type="SUPFAM" id="SSF56281">
    <property type="entry name" value="Metallo-hydrolase/oxidoreductase"/>
    <property type="match status" value="1"/>
</dbReference>
<comment type="cofactor">
    <cofactor evidence="2">
        <name>Zn(2+)</name>
        <dbReference type="ChEBI" id="CHEBI:29105"/>
    </cofactor>
</comment>
<proteinExistence type="inferred from homology"/>
<evidence type="ECO:0000313" key="12">
    <source>
        <dbReference type="EMBL" id="KHN69548.1"/>
    </source>
</evidence>
<dbReference type="GO" id="GO:0046872">
    <property type="term" value="F:metal ion binding"/>
    <property type="evidence" value="ECO:0007669"/>
    <property type="project" value="UniProtKB-KW"/>
</dbReference>
<comment type="similarity">
    <text evidence="3">Belongs to the RNase Z family.</text>
</comment>
<dbReference type="PANTHER" id="PTHR12553:SF49">
    <property type="entry name" value="ZINC PHOSPHODIESTERASE ELAC PROTEIN 2"/>
    <property type="match status" value="1"/>
</dbReference>
<feature type="domain" description="Metallo-beta-lactamase" evidence="11">
    <location>
        <begin position="371"/>
        <end position="566"/>
    </location>
</feature>
<evidence type="ECO:0000256" key="10">
    <source>
        <dbReference type="ARBA" id="ARBA00022833"/>
    </source>
</evidence>
<dbReference type="EC" id="3.1.26.11" evidence="4"/>
<evidence type="ECO:0000256" key="4">
    <source>
        <dbReference type="ARBA" id="ARBA00012477"/>
    </source>
</evidence>
<dbReference type="Proteomes" id="UP000031056">
    <property type="component" value="Unassembled WGS sequence"/>
</dbReference>
<dbReference type="InterPro" id="IPR027794">
    <property type="entry name" value="tRNase_Z_dom"/>
</dbReference>
<keyword evidence="5" id="KW-0819">tRNA processing</keyword>
<dbReference type="GO" id="GO:0042781">
    <property type="term" value="F:3'-tRNA processing endoribonuclease activity"/>
    <property type="evidence" value="ECO:0007669"/>
    <property type="project" value="UniProtKB-EC"/>
</dbReference>
<dbReference type="VEuPathDB" id="MicrosporidiaDB:M896_060470"/>
<dbReference type="InterPro" id="IPR047151">
    <property type="entry name" value="RNZ2-like"/>
</dbReference>
<dbReference type="HOGENOM" id="CLU_019521_0_0_1"/>
<gene>
    <name evidence="12" type="ORF">M896_060470</name>
</gene>
<dbReference type="PANTHER" id="PTHR12553">
    <property type="entry name" value="ZINC PHOSPHODIESTERASE ELAC PROTEIN 2"/>
    <property type="match status" value="1"/>
</dbReference>
<dbReference type="GO" id="GO:0005739">
    <property type="term" value="C:mitochondrion"/>
    <property type="evidence" value="ECO:0007669"/>
    <property type="project" value="TreeGrafter"/>
</dbReference>